<dbReference type="SUPFAM" id="SSF144083">
    <property type="entry name" value="Magnesium transport protein CorA, transmembrane region"/>
    <property type="match status" value="1"/>
</dbReference>
<dbReference type="EMBL" id="SOBT01000009">
    <property type="protein sequence ID" value="TDU28647.1"/>
    <property type="molecule type" value="Genomic_DNA"/>
</dbReference>
<dbReference type="InterPro" id="IPR045863">
    <property type="entry name" value="CorA_TM1_TM2"/>
</dbReference>
<evidence type="ECO:0000256" key="9">
    <source>
        <dbReference type="ARBA" id="ARBA00023136"/>
    </source>
</evidence>
<dbReference type="CDD" id="cd12822">
    <property type="entry name" value="TmCorA-like"/>
    <property type="match status" value="1"/>
</dbReference>
<dbReference type="Proteomes" id="UP000295341">
    <property type="component" value="Unassembled WGS sequence"/>
</dbReference>
<comment type="caution">
    <text evidence="13">The sequence shown here is derived from an EMBL/GenBank/DDBJ whole genome shotgun (WGS) entry which is preliminary data.</text>
</comment>
<dbReference type="PANTHER" id="PTHR46494:SF1">
    <property type="entry name" value="CORA FAMILY METAL ION TRANSPORTER (EUROFUNG)"/>
    <property type="match status" value="1"/>
</dbReference>
<keyword evidence="14" id="KW-1185">Reference proteome</keyword>
<keyword evidence="6" id="KW-0460">Magnesium</keyword>
<evidence type="ECO:0000256" key="2">
    <source>
        <dbReference type="ARBA" id="ARBA00009765"/>
    </source>
</evidence>
<dbReference type="Gene3D" id="3.30.460.20">
    <property type="entry name" value="CorA soluble domain-like"/>
    <property type="match status" value="1"/>
</dbReference>
<dbReference type="SUPFAM" id="SSF143865">
    <property type="entry name" value="CorA soluble domain-like"/>
    <property type="match status" value="1"/>
</dbReference>
<dbReference type="PANTHER" id="PTHR46494">
    <property type="entry name" value="CORA FAMILY METAL ION TRANSPORTER (EUROFUNG)"/>
    <property type="match status" value="1"/>
</dbReference>
<dbReference type="GO" id="GO:0015095">
    <property type="term" value="F:magnesium ion transmembrane transporter activity"/>
    <property type="evidence" value="ECO:0007669"/>
    <property type="project" value="TreeGrafter"/>
</dbReference>
<proteinExistence type="inferred from homology"/>
<evidence type="ECO:0000256" key="6">
    <source>
        <dbReference type="ARBA" id="ARBA00022842"/>
    </source>
</evidence>
<dbReference type="GO" id="GO:0005886">
    <property type="term" value="C:plasma membrane"/>
    <property type="evidence" value="ECO:0007669"/>
    <property type="project" value="UniProtKB-SubCell"/>
</dbReference>
<reference evidence="13 14" key="1">
    <citation type="submission" date="2019-03" db="EMBL/GenBank/DDBJ databases">
        <title>Genomic Encyclopedia of Type Strains, Phase IV (KMG-IV): sequencing the most valuable type-strain genomes for metagenomic binning, comparative biology and taxonomic classification.</title>
        <authorList>
            <person name="Goeker M."/>
        </authorList>
    </citation>
    <scope>NUCLEOTIDE SEQUENCE [LARGE SCALE GENOMIC DNA]</scope>
    <source>
        <strain evidence="13 14">DSM 26377</strain>
    </source>
</reference>
<dbReference type="RefSeq" id="WP_133882179.1">
    <property type="nucleotide sequence ID" value="NZ_MWIN01000002.1"/>
</dbReference>
<keyword evidence="4" id="KW-1003">Cell membrane</keyword>
<dbReference type="Pfam" id="PF01544">
    <property type="entry name" value="CorA"/>
    <property type="match status" value="1"/>
</dbReference>
<evidence type="ECO:0000256" key="3">
    <source>
        <dbReference type="ARBA" id="ARBA00022448"/>
    </source>
</evidence>
<dbReference type="GO" id="GO:0000287">
    <property type="term" value="F:magnesium ion binding"/>
    <property type="evidence" value="ECO:0007669"/>
    <property type="project" value="TreeGrafter"/>
</dbReference>
<comment type="catalytic activity">
    <reaction evidence="10">
        <text>Mg(2+)(in) = Mg(2+)(out)</text>
        <dbReference type="Rhea" id="RHEA:29827"/>
        <dbReference type="ChEBI" id="CHEBI:18420"/>
    </reaction>
</comment>
<evidence type="ECO:0000313" key="13">
    <source>
        <dbReference type="EMBL" id="TDU28647.1"/>
    </source>
</evidence>
<comment type="subcellular location">
    <subcellularLocation>
        <location evidence="1">Cell membrane</location>
        <topology evidence="1">Multi-pass membrane protein</topology>
    </subcellularLocation>
</comment>
<dbReference type="InterPro" id="IPR045861">
    <property type="entry name" value="CorA_cytoplasmic_dom"/>
</dbReference>
<keyword evidence="9 12" id="KW-0472">Membrane</keyword>
<organism evidence="13 14">
    <name type="scientific">Panacagrimonas perspica</name>
    <dbReference type="NCBI Taxonomy" id="381431"/>
    <lineage>
        <taxon>Bacteria</taxon>
        <taxon>Pseudomonadati</taxon>
        <taxon>Pseudomonadota</taxon>
        <taxon>Gammaproteobacteria</taxon>
        <taxon>Nevskiales</taxon>
        <taxon>Nevskiaceae</taxon>
        <taxon>Panacagrimonas</taxon>
    </lineage>
</organism>
<protein>
    <submittedName>
        <fullName evidence="13">Magnesium/cobalt transport protein CorA</fullName>
    </submittedName>
</protein>
<keyword evidence="5 12" id="KW-0812">Transmembrane</keyword>
<evidence type="ECO:0000256" key="8">
    <source>
        <dbReference type="ARBA" id="ARBA00023065"/>
    </source>
</evidence>
<dbReference type="GO" id="GO:0050897">
    <property type="term" value="F:cobalt ion binding"/>
    <property type="evidence" value="ECO:0007669"/>
    <property type="project" value="TreeGrafter"/>
</dbReference>
<keyword evidence="8" id="KW-0406">Ion transport</keyword>
<dbReference type="InterPro" id="IPR002523">
    <property type="entry name" value="MgTranspt_CorA/ZnTranspt_ZntB"/>
</dbReference>
<evidence type="ECO:0000256" key="5">
    <source>
        <dbReference type="ARBA" id="ARBA00022692"/>
    </source>
</evidence>
<keyword evidence="3" id="KW-0813">Transport</keyword>
<comment type="function">
    <text evidence="11">Mediates influx of magnesium ions. Alternates between open and closed states. Activated by low cytoplasmic Mg(2+) levels. Inactive when cytoplasmic Mg(2+) levels are high.</text>
</comment>
<sequence length="325" mass="38059">MQIFQFSRQGEIPKRLDHVEQLPEEGFVWLDFTRDEAIDWTVWAKKLADVTINEEHVSDSLNEDHPSYSDGTEDYDMVIFQALTPHDRTDEDADLIVTKSAAFFLFDHLLISVRSAQNISFDSVKRKFCETKLRFPSTPFGLVHVVIDMMVERYLKITDELEDRLERISDELIDPKSPFHDWQSLLAYRKQAHKLELLCGKNLDALDTWRREMRSEITENQRIRLSDLREHIQRVSMHADALQRDIEIAVQLHFSSVAHRTNKIVQSLTVLSAIFFPLTLITGIYGMNFDHMPELHWRYGYFMVLGLLVTVAGALLLYFRRRGIF</sequence>
<evidence type="ECO:0000256" key="7">
    <source>
        <dbReference type="ARBA" id="ARBA00022989"/>
    </source>
</evidence>
<dbReference type="AlphaFoldDB" id="A0A4R7P4M0"/>
<evidence type="ECO:0000256" key="4">
    <source>
        <dbReference type="ARBA" id="ARBA00022475"/>
    </source>
</evidence>
<feature type="transmembrane region" description="Helical" evidence="12">
    <location>
        <begin position="299"/>
        <end position="319"/>
    </location>
</feature>
<dbReference type="GO" id="GO:0015087">
    <property type="term" value="F:cobalt ion transmembrane transporter activity"/>
    <property type="evidence" value="ECO:0007669"/>
    <property type="project" value="TreeGrafter"/>
</dbReference>
<evidence type="ECO:0000313" key="14">
    <source>
        <dbReference type="Proteomes" id="UP000295341"/>
    </source>
</evidence>
<evidence type="ECO:0000256" key="1">
    <source>
        <dbReference type="ARBA" id="ARBA00004651"/>
    </source>
</evidence>
<evidence type="ECO:0000256" key="11">
    <source>
        <dbReference type="ARBA" id="ARBA00045497"/>
    </source>
</evidence>
<keyword evidence="7 12" id="KW-1133">Transmembrane helix</keyword>
<dbReference type="Gene3D" id="1.20.58.340">
    <property type="entry name" value="Magnesium transport protein CorA, transmembrane region"/>
    <property type="match status" value="2"/>
</dbReference>
<dbReference type="FunFam" id="1.20.58.340:FF:000004">
    <property type="entry name" value="Magnesium transport protein CorA"/>
    <property type="match status" value="1"/>
</dbReference>
<gene>
    <name evidence="13" type="ORF">DFR24_3022</name>
</gene>
<name>A0A4R7P4M0_9GAMM</name>
<accession>A0A4R7P4M0</accession>
<comment type="similarity">
    <text evidence="2">Belongs to the CorA metal ion transporter (MIT) (TC 1.A.35) family.</text>
</comment>
<evidence type="ECO:0000256" key="10">
    <source>
        <dbReference type="ARBA" id="ARBA00034269"/>
    </source>
</evidence>
<evidence type="ECO:0000256" key="12">
    <source>
        <dbReference type="SAM" id="Phobius"/>
    </source>
</evidence>
<dbReference type="OrthoDB" id="9803416at2"/>
<feature type="transmembrane region" description="Helical" evidence="12">
    <location>
        <begin position="268"/>
        <end position="287"/>
    </location>
</feature>